<sequence length="177" mass="20060">MKRVRCPKCDHYLYFNEKKYESGQSLVFVCDECGKQFRIRLGKSSLKSTRKDEVLSPDNIDTPFGYISIIENVFTFKQLIPLQEGENLIGRRSPGSSVTIPIETGDMSMDRRHTVIHVGKNKESKLVFTIWDNDSMTGTFLGADEILPGDKKIIEPGQVITTGATTFILYTKDEDNQ</sequence>
<evidence type="ECO:0000259" key="1">
    <source>
        <dbReference type="PROSITE" id="PS50006"/>
    </source>
</evidence>
<dbReference type="Proteomes" id="UP000018439">
    <property type="component" value="Chromosome"/>
</dbReference>
<evidence type="ECO:0000313" key="2">
    <source>
        <dbReference type="EMBL" id="EGJ71227.1"/>
    </source>
</evidence>
<dbReference type="Pfam" id="PF00498">
    <property type="entry name" value="FHA"/>
    <property type="match status" value="1"/>
</dbReference>
<dbReference type="STRING" id="679937.Bcop_1020"/>
<dbReference type="Gene3D" id="2.60.200.20">
    <property type="match status" value="1"/>
</dbReference>
<dbReference type="SUPFAM" id="SSF49879">
    <property type="entry name" value="SMAD/FHA domain"/>
    <property type="match status" value="1"/>
</dbReference>
<dbReference type="InterPro" id="IPR008984">
    <property type="entry name" value="SMAD_FHA_dom_sf"/>
</dbReference>
<organism evidence="2 3">
    <name type="scientific">Bacteroides coprosuis DSM 18011</name>
    <dbReference type="NCBI Taxonomy" id="679937"/>
    <lineage>
        <taxon>Bacteria</taxon>
        <taxon>Pseudomonadati</taxon>
        <taxon>Bacteroidota</taxon>
        <taxon>Bacteroidia</taxon>
        <taxon>Bacteroidales</taxon>
        <taxon>Bacteroidaceae</taxon>
        <taxon>Bacteroides</taxon>
    </lineage>
</organism>
<feature type="domain" description="FHA" evidence="1">
    <location>
        <begin position="87"/>
        <end position="146"/>
    </location>
</feature>
<accession>F3ZT64</accession>
<evidence type="ECO:0000313" key="3">
    <source>
        <dbReference type="Proteomes" id="UP000018439"/>
    </source>
</evidence>
<keyword evidence="3" id="KW-1185">Reference proteome</keyword>
<protein>
    <submittedName>
        <fullName evidence="2">Forkhead-associated protein</fullName>
    </submittedName>
</protein>
<proteinExistence type="predicted"/>
<dbReference type="InterPro" id="IPR000253">
    <property type="entry name" value="FHA_dom"/>
</dbReference>
<dbReference type="PROSITE" id="PS50006">
    <property type="entry name" value="FHA_DOMAIN"/>
    <property type="match status" value="1"/>
</dbReference>
<dbReference type="eggNOG" id="COG1716">
    <property type="taxonomic scope" value="Bacteria"/>
</dbReference>
<reference evidence="2 3" key="1">
    <citation type="journal article" date="2011" name="Stand. Genomic Sci.">
        <title>Non-contiguous finished genome sequence of Bacteroides coprosuis type strain (PC139).</title>
        <authorList>
            <person name="Land M."/>
            <person name="Held B."/>
            <person name="Gronow S."/>
            <person name="Abt B."/>
            <person name="Lucas S."/>
            <person name="Del Rio T.G."/>
            <person name="Nolan M."/>
            <person name="Tice H."/>
            <person name="Cheng J.F."/>
            <person name="Pitluck S."/>
            <person name="Liolios K."/>
            <person name="Pagani I."/>
            <person name="Ivanova N."/>
            <person name="Mavromatis K."/>
            <person name="Mikhailova N."/>
            <person name="Pati A."/>
            <person name="Tapia R."/>
            <person name="Han C."/>
            <person name="Goodwin L."/>
            <person name="Chen A."/>
            <person name="Palaniappan K."/>
            <person name="Hauser L."/>
            <person name="Brambilla E.M."/>
            <person name="Rohde M."/>
            <person name="Goker M."/>
            <person name="Detter J.C."/>
            <person name="Woyke T."/>
            <person name="Bristow J."/>
            <person name="Eisen J.A."/>
            <person name="Markowitz V."/>
            <person name="Hugenholtz P."/>
            <person name="Kyrpides N.C."/>
            <person name="Klenk H.P."/>
            <person name="Lapidus A."/>
        </authorList>
    </citation>
    <scope>NUCLEOTIDE SEQUENCE [LARGE SCALE GENOMIC DNA]</scope>
    <source>
        <strain evidence="2 3">DSM 18011</strain>
    </source>
</reference>
<dbReference type="HOGENOM" id="CLU_129834_0_0_10"/>
<name>F3ZT64_9BACE</name>
<gene>
    <name evidence="2" type="ORF">Bcop_1020</name>
</gene>
<dbReference type="OrthoDB" id="949044at2"/>
<dbReference type="AlphaFoldDB" id="F3ZT64"/>
<dbReference type="EMBL" id="CM001167">
    <property type="protein sequence ID" value="EGJ71227.1"/>
    <property type="molecule type" value="Genomic_DNA"/>
</dbReference>